<evidence type="ECO:0000313" key="1">
    <source>
        <dbReference type="EMBL" id="MFC4607485.1"/>
    </source>
</evidence>
<dbReference type="EMBL" id="JBHSFE010000007">
    <property type="protein sequence ID" value="MFC4607485.1"/>
    <property type="molecule type" value="Genomic_DNA"/>
</dbReference>
<comment type="caution">
    <text evidence="1">The sequence shown here is derived from an EMBL/GenBank/DDBJ whole genome shotgun (WGS) entry which is preliminary data.</text>
</comment>
<reference evidence="2" key="1">
    <citation type="journal article" date="2019" name="Int. J. Syst. Evol. Microbiol.">
        <title>The Global Catalogue of Microorganisms (GCM) 10K type strain sequencing project: providing services to taxonomists for standard genome sequencing and annotation.</title>
        <authorList>
            <consortium name="The Broad Institute Genomics Platform"/>
            <consortium name="The Broad Institute Genome Sequencing Center for Infectious Disease"/>
            <person name="Wu L."/>
            <person name="Ma J."/>
        </authorList>
    </citation>
    <scope>NUCLEOTIDE SEQUENCE [LARGE SCALE GENOMIC DNA]</scope>
    <source>
        <strain evidence="2">CGMCC 4.7139</strain>
    </source>
</reference>
<protein>
    <submittedName>
        <fullName evidence="1">Uncharacterized protein</fullName>
    </submittedName>
</protein>
<gene>
    <name evidence="1" type="ORF">ACFO9E_06600</name>
</gene>
<proteinExistence type="predicted"/>
<evidence type="ECO:0000313" key="2">
    <source>
        <dbReference type="Proteomes" id="UP001595993"/>
    </source>
</evidence>
<accession>A0ABV9FZJ3</accession>
<keyword evidence="2" id="KW-1185">Reference proteome</keyword>
<name>A0ABV9FZJ3_9ACTN</name>
<sequence>MTREPDGLAELLPQWHRLRDAEGSGHLSPKAGGEPLRALLAVIAEQVDRVRDGVEQNYEDWFVETATPWVLPYLGDLVGYTPLPGYERVQARGLEGADGDDSRSRLAEALAPRRDVAATVASRRRKGSLALLEELAEDVAGWPSRAVEFSRLVSHQQPVKLYGSGTEAVDVRRRDRGRLVDVREGAALDLAGGPFGTVAQSVNVRRAGSARTQGGYSPAGVGLFVWRLKPYHVTEAPAYCVDRARNLYTFSILGNDTPLVTKPVPEPSATHVATIDNVPAYIRRRQLADRLADYYGPGKSFTIWRDGQDEPVPLSDIVVADLTDWRYRPKRGQVAVDPALGRIAFGSRSAPRQGVWVTYHYAFSDDTGGGEYPRERETPTAAAVYRVGPGQTYQRIMDAYNDWRGERRSGHCGPGGIIEITHSGAYQEQLDFDLDPGDRLELRAAEGVRPVIRLLDWYSNRPDALNIRAQEDCAGDAPRIVLDGLLISGRGLNVTGPVGAVVLRHCTLVPGWSLEPDCDPHSPEEPSLVLDRTTACVSIDRSILGTIEVIGDEVNHDPQPIHIRDSILDATGHDRPALSAPDCRHAHAVLHAHRTTVIGEVHTHAVEIAENSIFTGRLHVARRGIGCVRFSYVPGGSRTPRRHRCQPDLVGKENAQLVRPLFAGERYGTPGYGQLAAGCADEIARGAEDGAEMGAFHDLYQPQREDSLRARLAEYTPAGTDAGIIAVT</sequence>
<dbReference type="RefSeq" id="WP_381192493.1">
    <property type="nucleotide sequence ID" value="NZ_JBHSFE010000007.1"/>
</dbReference>
<dbReference type="Proteomes" id="UP001595993">
    <property type="component" value="Unassembled WGS sequence"/>
</dbReference>
<organism evidence="1 2">
    <name type="scientific">Streptomyces maoxianensis</name>
    <dbReference type="NCBI Taxonomy" id="1459942"/>
    <lineage>
        <taxon>Bacteria</taxon>
        <taxon>Bacillati</taxon>
        <taxon>Actinomycetota</taxon>
        <taxon>Actinomycetes</taxon>
        <taxon>Kitasatosporales</taxon>
        <taxon>Streptomycetaceae</taxon>
        <taxon>Streptomyces</taxon>
    </lineage>
</organism>